<dbReference type="Pfam" id="PF10254">
    <property type="entry name" value="Pacs-1"/>
    <property type="match status" value="1"/>
</dbReference>
<accession>A0A6J2S589</accession>
<sequence>MLQRRKRYKNRTILGYKTLAVGSIDMAEVMQHPTEGGQVLPLCSNQKELLGKVAEIWIFSLSSQPIDHEEASLPGGQKTKCSDNYSEEEYESFSSEQEASDDAVQVQDLEDDEYDIRKPKKQRRSIVRTPSITRQQNFKQRVVALLKRFRVSDEVLDSEQDPAEPPPEVEEEDLDLDSVEFENPSDSGPELDDDDSVLSTPKPKLKPYFEGLSLSSSQTEIGSIHSVRSHREPPSPIDPEKTKCGGAKFTDDGVSDNVSFDQPEPVTPTTELEMDNMDTFLERLPPSGKMTKTESLIISSNRQEPKLAGRRGRSTSLKERQPSRPQNERANSLDNERSLDTRCHLQIPRKTVYDQLNHILVSDNHLPDSIILINTSDWQGQYLSDMLQNHHLPVVCTCTTADIQAAFNTIVSRIQRFCNCNSQTPIPIKIAVAGAQHYLSAVLRLFVDHLSHKTPDWLGYMRFLIIPLGAHPVSKYLGTIDYRYNSLFQDAAWRDLFHKPEAPVIAQENPDVVSRVTQYMVGANGAHQLPIAEAMLTYKQKSLSVSSLGGRWQVSPSPDEDSCQKFIPFIGMVKVGFVEQTSATSGDSDDAAPLGSSLLSSTPPQVSPAFKEALPTPPSSPSVTSSFCAYSSVGQAELMGLQVDYWVAPTERKKDMEKRDSSSKNTLKCNFRSLQVSRLPLGGAEPSPQPTMSMTVVTKEKNKKVMFLPKKSKDKEVESKSQVIEAISRLICTAKHQQTMLRVLIDGVEWNDVKFFQLAAQWSSHVKHFPIGIFGHTKGPY</sequence>
<dbReference type="InterPro" id="IPR057541">
    <property type="entry name" value="PACS1/2_N"/>
</dbReference>
<proteinExistence type="inferred from homology"/>
<gene>
    <name evidence="7" type="primary">pacs2</name>
</gene>
<dbReference type="InterPro" id="IPR019381">
    <property type="entry name" value="PACS1/2_C"/>
</dbReference>
<feature type="compositionally biased region" description="Low complexity" evidence="3">
    <location>
        <begin position="591"/>
        <end position="604"/>
    </location>
</feature>
<evidence type="ECO:0000313" key="6">
    <source>
        <dbReference type="Proteomes" id="UP000504630"/>
    </source>
</evidence>
<protein>
    <submittedName>
        <fullName evidence="7">Phosphofurin acidic cluster sorting protein 2 isoform X3</fullName>
    </submittedName>
</protein>
<dbReference type="GeneID" id="115027788"/>
<reference evidence="7" key="1">
    <citation type="submission" date="2025-08" db="UniProtKB">
        <authorList>
            <consortium name="RefSeq"/>
        </authorList>
    </citation>
    <scope>IDENTIFICATION</scope>
</reference>
<dbReference type="RefSeq" id="XP_029317144.1">
    <property type="nucleotide sequence ID" value="XM_029461284.1"/>
</dbReference>
<dbReference type="Proteomes" id="UP000504630">
    <property type="component" value="Chromosome 22"/>
</dbReference>
<feature type="compositionally biased region" description="Polar residues" evidence="3">
    <location>
        <begin position="323"/>
        <end position="333"/>
    </location>
</feature>
<dbReference type="GO" id="GO:0044325">
    <property type="term" value="F:transmembrane transporter binding"/>
    <property type="evidence" value="ECO:0007669"/>
    <property type="project" value="TreeGrafter"/>
</dbReference>
<dbReference type="CTD" id="23241"/>
<evidence type="ECO:0000313" key="7">
    <source>
        <dbReference type="RefSeq" id="XP_029317144.1"/>
    </source>
</evidence>
<evidence type="ECO:0000256" key="3">
    <source>
        <dbReference type="SAM" id="MobiDB-lite"/>
    </source>
</evidence>
<evidence type="ECO:0000259" key="5">
    <source>
        <dbReference type="Pfam" id="PF25332"/>
    </source>
</evidence>
<feature type="region of interest" description="Disordered" evidence="3">
    <location>
        <begin position="584"/>
        <end position="617"/>
    </location>
</feature>
<feature type="compositionally biased region" description="Polar residues" evidence="3">
    <location>
        <begin position="293"/>
        <end position="302"/>
    </location>
</feature>
<dbReference type="AlphaFoldDB" id="A0A6J2S589"/>
<evidence type="ECO:0000256" key="2">
    <source>
        <dbReference type="ARBA" id="ARBA00022553"/>
    </source>
</evidence>
<dbReference type="PANTHER" id="PTHR13280:SF15">
    <property type="entry name" value="PHOSPHOFURIN ACIDIC CLUSTER SORTING PROTEIN 2"/>
    <property type="match status" value="1"/>
</dbReference>
<organism evidence="6 7">
    <name type="scientific">Cottoperca gobio</name>
    <name type="common">Frogmouth</name>
    <name type="synonym">Aphritis gobio</name>
    <dbReference type="NCBI Taxonomy" id="56716"/>
    <lineage>
        <taxon>Eukaryota</taxon>
        <taxon>Metazoa</taxon>
        <taxon>Chordata</taxon>
        <taxon>Craniata</taxon>
        <taxon>Vertebrata</taxon>
        <taxon>Euteleostomi</taxon>
        <taxon>Actinopterygii</taxon>
        <taxon>Neopterygii</taxon>
        <taxon>Teleostei</taxon>
        <taxon>Neoteleostei</taxon>
        <taxon>Acanthomorphata</taxon>
        <taxon>Eupercaria</taxon>
        <taxon>Perciformes</taxon>
        <taxon>Notothenioidei</taxon>
        <taxon>Bovichtidae</taxon>
        <taxon>Cottoperca</taxon>
    </lineage>
</organism>
<dbReference type="Pfam" id="PF25332">
    <property type="entry name" value="C2_PACS_N"/>
    <property type="match status" value="1"/>
</dbReference>
<feature type="region of interest" description="Disordered" evidence="3">
    <location>
        <begin position="154"/>
        <end position="270"/>
    </location>
</feature>
<dbReference type="PANTHER" id="PTHR13280">
    <property type="entry name" value="PHOSPHOFURIN ACIDIC CLUSTER SORTING PROTEIN"/>
    <property type="match status" value="1"/>
</dbReference>
<evidence type="ECO:0000259" key="4">
    <source>
        <dbReference type="Pfam" id="PF10254"/>
    </source>
</evidence>
<feature type="region of interest" description="Disordered" evidence="3">
    <location>
        <begin position="283"/>
        <end position="339"/>
    </location>
</feature>
<name>A0A6J2S589_COTGO</name>
<keyword evidence="6" id="KW-1185">Reference proteome</keyword>
<comment type="similarity">
    <text evidence="1">Belongs to the PACS family.</text>
</comment>
<evidence type="ECO:0000256" key="1">
    <source>
        <dbReference type="ARBA" id="ARBA00008590"/>
    </source>
</evidence>
<feature type="compositionally biased region" description="Basic and acidic residues" evidence="3">
    <location>
        <begin position="229"/>
        <end position="243"/>
    </location>
</feature>
<feature type="domain" description="Phosphofurin acidic cluster sorting protein 1/2 C-terminal" evidence="4">
    <location>
        <begin position="352"/>
        <end position="776"/>
    </location>
</feature>
<feature type="domain" description="Phosphofurin acidic cluster sorting protein 1/2 N-terminal C2" evidence="5">
    <location>
        <begin position="1"/>
        <end position="66"/>
    </location>
</feature>
<feature type="region of interest" description="Disordered" evidence="3">
    <location>
        <begin position="68"/>
        <end position="131"/>
    </location>
</feature>
<keyword evidence="2" id="KW-0597">Phosphoprotein</keyword>
<dbReference type="GO" id="GO:0072659">
    <property type="term" value="P:protein localization to plasma membrane"/>
    <property type="evidence" value="ECO:0007669"/>
    <property type="project" value="TreeGrafter"/>
</dbReference>
<feature type="compositionally biased region" description="Acidic residues" evidence="3">
    <location>
        <begin position="154"/>
        <end position="180"/>
    </location>
</feature>